<evidence type="ECO:0000256" key="2">
    <source>
        <dbReference type="ARBA" id="ARBA00023157"/>
    </source>
</evidence>
<dbReference type="Proteomes" id="UP000268350">
    <property type="component" value="Unassembled WGS sequence"/>
</dbReference>
<feature type="chain" id="PRO_5017429065" evidence="3">
    <location>
        <begin position="22"/>
        <end position="148"/>
    </location>
</feature>
<dbReference type="AlphaFoldDB" id="A0A3B0K0D7"/>
<dbReference type="Gene3D" id="1.10.238.20">
    <property type="entry name" value="Pheromone/general odorant binding protein domain"/>
    <property type="match status" value="1"/>
</dbReference>
<evidence type="ECO:0000256" key="1">
    <source>
        <dbReference type="ARBA" id="ARBA00022729"/>
    </source>
</evidence>
<dbReference type="EMBL" id="OUUW01000003">
    <property type="protein sequence ID" value="SPP78471.1"/>
    <property type="molecule type" value="Genomic_DNA"/>
</dbReference>
<dbReference type="STRING" id="7266.A0A3B0K0D7"/>
<dbReference type="SMART" id="SM00708">
    <property type="entry name" value="PhBP"/>
    <property type="match status" value="1"/>
</dbReference>
<dbReference type="Pfam" id="PF01395">
    <property type="entry name" value="PBP_GOBP"/>
    <property type="match status" value="1"/>
</dbReference>
<evidence type="ECO:0000256" key="3">
    <source>
        <dbReference type="SAM" id="SignalP"/>
    </source>
</evidence>
<dbReference type="SUPFAM" id="SSF47565">
    <property type="entry name" value="Insect pheromone/odorant-binding proteins"/>
    <property type="match status" value="1"/>
</dbReference>
<dbReference type="GO" id="GO:0007608">
    <property type="term" value="P:sensory perception of smell"/>
    <property type="evidence" value="ECO:0007669"/>
    <property type="project" value="TreeGrafter"/>
</dbReference>
<dbReference type="OrthoDB" id="6595846at2759"/>
<keyword evidence="5" id="KW-1185">Reference proteome</keyword>
<organism evidence="4 5">
    <name type="scientific">Drosophila guanche</name>
    <name type="common">Fruit fly</name>
    <dbReference type="NCBI Taxonomy" id="7266"/>
    <lineage>
        <taxon>Eukaryota</taxon>
        <taxon>Metazoa</taxon>
        <taxon>Ecdysozoa</taxon>
        <taxon>Arthropoda</taxon>
        <taxon>Hexapoda</taxon>
        <taxon>Insecta</taxon>
        <taxon>Pterygota</taxon>
        <taxon>Neoptera</taxon>
        <taxon>Endopterygota</taxon>
        <taxon>Diptera</taxon>
        <taxon>Brachycera</taxon>
        <taxon>Muscomorpha</taxon>
        <taxon>Ephydroidea</taxon>
        <taxon>Drosophilidae</taxon>
        <taxon>Drosophila</taxon>
        <taxon>Sophophora</taxon>
    </lineage>
</organism>
<dbReference type="CDD" id="cd23992">
    <property type="entry name" value="PBP_GOBP"/>
    <property type="match status" value="1"/>
</dbReference>
<gene>
    <name evidence="4" type="ORF">DGUA_6G011117</name>
</gene>
<dbReference type="GO" id="GO:0005549">
    <property type="term" value="F:odorant binding"/>
    <property type="evidence" value="ECO:0007669"/>
    <property type="project" value="InterPro"/>
</dbReference>
<keyword evidence="2" id="KW-1015">Disulfide bond</keyword>
<reference evidence="5" key="1">
    <citation type="submission" date="2018-01" db="EMBL/GenBank/DDBJ databases">
        <authorList>
            <person name="Alioto T."/>
            <person name="Alioto T."/>
        </authorList>
    </citation>
    <scope>NUCLEOTIDE SEQUENCE [LARGE SCALE GENOMIC DNA]</scope>
</reference>
<name>A0A3B0K0D7_DROGU</name>
<dbReference type="InterPro" id="IPR036728">
    <property type="entry name" value="PBP_GOBP_sf"/>
</dbReference>
<accession>A0A3B0K0D7</accession>
<keyword evidence="1 3" id="KW-0732">Signal</keyword>
<feature type="signal peptide" evidence="3">
    <location>
        <begin position="1"/>
        <end position="21"/>
    </location>
</feature>
<dbReference type="PANTHER" id="PTHR11857:SF42">
    <property type="entry name" value="GENERAL ODORANT-BINDING PROTEIN 19D-RELATED"/>
    <property type="match status" value="1"/>
</dbReference>
<protein>
    <submittedName>
        <fullName evidence="4">Blast:General odorant-binding protein 19d</fullName>
    </submittedName>
</protein>
<sequence>MSRLFCLCLMLVVCLVAVSESKPQEPNKEHVADMANECKAETGATDEDLELMMKHEPSENKEGKCLRACMMKKFQITEEDGKLNIEHTLGMLKVMAEHAEDKDEVLAEIVDTCAASEVPDDHCESAAAYQMCIFEHMQEHGIPLREEH</sequence>
<dbReference type="InterPro" id="IPR006170">
    <property type="entry name" value="PBP/GOBP"/>
</dbReference>
<dbReference type="GO" id="GO:0005615">
    <property type="term" value="C:extracellular space"/>
    <property type="evidence" value="ECO:0007669"/>
    <property type="project" value="TreeGrafter"/>
</dbReference>
<dbReference type="OMA" id="KCLRACM"/>
<evidence type="ECO:0000313" key="5">
    <source>
        <dbReference type="Proteomes" id="UP000268350"/>
    </source>
</evidence>
<dbReference type="PANTHER" id="PTHR11857">
    <property type="entry name" value="ODORANT BINDING PROTEIN-RELATED"/>
    <property type="match status" value="1"/>
</dbReference>
<proteinExistence type="predicted"/>
<evidence type="ECO:0000313" key="4">
    <source>
        <dbReference type="EMBL" id="SPP78471.1"/>
    </source>
</evidence>